<dbReference type="RefSeq" id="WP_269656956.1">
    <property type="nucleotide sequence ID" value="NZ_CP114413.1"/>
</dbReference>
<dbReference type="Proteomes" id="UP001164439">
    <property type="component" value="Chromosome"/>
</dbReference>
<dbReference type="Gene3D" id="3.40.50.720">
    <property type="entry name" value="NAD(P)-binding Rossmann-like Domain"/>
    <property type="match status" value="1"/>
</dbReference>
<reference evidence="1" key="1">
    <citation type="submission" date="2022-12" db="EMBL/GenBank/DDBJ databases">
        <authorList>
            <person name="Ruckert C."/>
            <person name="Busche T."/>
            <person name="Kalinowski J."/>
            <person name="Wittmann C."/>
        </authorList>
    </citation>
    <scope>NUCLEOTIDE SEQUENCE</scope>
    <source>
        <strain evidence="1">DSM 40467</strain>
    </source>
</reference>
<protein>
    <submittedName>
        <fullName evidence="1">Saccharopine dehydrogenase</fullName>
    </submittedName>
</protein>
<accession>A0ABY7K7L0</accession>
<sequence>MEPTESVLILGGSGQAGSGAAALLRQWHPELPLTIAGRNLGRARRVADELGTATAVTVDLARADLGLPPGERYSAVVAAVWDSGLNALSYAQRHQLPYLSLSSGLVDIAPEVIGAAQRATAAPVLLASHYCAGVVVLAVLDQAREFGRVDAVRVGAVLDEADSGGPAGVADLERWGNVTSAGLVRRNGVFAWVDGPDAEEGVATSDGRVLAGRKVPILDVPSLAHATGASEVSFALAIGESTGRRRGGDPSLEIRIELVGVSPHGEPVSMSRYLLHPAGQRPLTALGIALGVERLIGLRGERVLPGIHAPEALVDAAHAAERLAEIGAVFVDVPVAAA</sequence>
<dbReference type="EMBL" id="CP114413">
    <property type="protein sequence ID" value="WAZ19272.1"/>
    <property type="molecule type" value="Genomic_DNA"/>
</dbReference>
<evidence type="ECO:0000313" key="2">
    <source>
        <dbReference type="Proteomes" id="UP001164439"/>
    </source>
</evidence>
<gene>
    <name evidence="1" type="ORF">STRCI_000308</name>
</gene>
<dbReference type="SUPFAM" id="SSF51735">
    <property type="entry name" value="NAD(P)-binding Rossmann-fold domains"/>
    <property type="match status" value="1"/>
</dbReference>
<keyword evidence="2" id="KW-1185">Reference proteome</keyword>
<name>A0ABY7K7L0_9ACTN</name>
<organism evidence="1 2">
    <name type="scientific">Streptomyces cinnabarinus</name>
    <dbReference type="NCBI Taxonomy" id="67287"/>
    <lineage>
        <taxon>Bacteria</taxon>
        <taxon>Bacillati</taxon>
        <taxon>Actinomycetota</taxon>
        <taxon>Actinomycetes</taxon>
        <taxon>Kitasatosporales</taxon>
        <taxon>Streptomycetaceae</taxon>
        <taxon>Streptomyces</taxon>
    </lineage>
</organism>
<evidence type="ECO:0000313" key="1">
    <source>
        <dbReference type="EMBL" id="WAZ19272.1"/>
    </source>
</evidence>
<dbReference type="InterPro" id="IPR036291">
    <property type="entry name" value="NAD(P)-bd_dom_sf"/>
</dbReference>
<proteinExistence type="predicted"/>